<sequence length="160" mass="17668">MLFGGPHQSLPSFRRAGVEAGDRIVPLRARRGRLHVLGTMEVARILPYEDAGQDLADDDYTKLLHWKPLKTGCVSEVLIGPPGSVLDFDTTVPPKLLEQLTFTSRRGERQLKHVEDGRLLRSISLQGIYRLAPTSAAALRQLILDVSTDPPPGFHSPRAD</sequence>
<reference evidence="1 2" key="1">
    <citation type="submission" date="2020-02" db="EMBL/GenBank/DDBJ databases">
        <title>Whole-genome analyses of novel actinobacteria.</title>
        <authorList>
            <person name="Sahin N."/>
        </authorList>
    </citation>
    <scope>NUCLEOTIDE SEQUENCE [LARGE SCALE GENOMIC DNA]</scope>
    <source>
        <strain evidence="1 2">A7024</strain>
    </source>
</reference>
<proteinExistence type="predicted"/>
<dbReference type="EMBL" id="JAAKZV010000005">
    <property type="protein sequence ID" value="NGN62820.1"/>
    <property type="molecule type" value="Genomic_DNA"/>
</dbReference>
<name>A0A6G4TTF2_9ACTN</name>
<protein>
    <submittedName>
        <fullName evidence="1">Uncharacterized protein</fullName>
    </submittedName>
</protein>
<gene>
    <name evidence="1" type="ORF">G5C51_02740</name>
</gene>
<keyword evidence="2" id="KW-1185">Reference proteome</keyword>
<comment type="caution">
    <text evidence="1">The sequence shown here is derived from an EMBL/GenBank/DDBJ whole genome shotgun (WGS) entry which is preliminary data.</text>
</comment>
<organism evidence="1 2">
    <name type="scientific">Streptomyces coryli</name>
    <dbReference type="NCBI Taxonomy" id="1128680"/>
    <lineage>
        <taxon>Bacteria</taxon>
        <taxon>Bacillati</taxon>
        <taxon>Actinomycetota</taxon>
        <taxon>Actinomycetes</taxon>
        <taxon>Kitasatosporales</taxon>
        <taxon>Streptomycetaceae</taxon>
        <taxon>Streptomyces</taxon>
    </lineage>
</organism>
<accession>A0A6G4TTF2</accession>
<dbReference type="AlphaFoldDB" id="A0A6G4TTF2"/>
<dbReference type="Proteomes" id="UP000481583">
    <property type="component" value="Unassembled WGS sequence"/>
</dbReference>
<evidence type="ECO:0000313" key="1">
    <source>
        <dbReference type="EMBL" id="NGN62820.1"/>
    </source>
</evidence>
<evidence type="ECO:0000313" key="2">
    <source>
        <dbReference type="Proteomes" id="UP000481583"/>
    </source>
</evidence>